<gene>
    <name evidence="1" type="ORF">I79_000071</name>
</gene>
<sequence>MDTGSDLQKDYIILIVLIQLQSENFSKLFRAKLKVSIKSIRVIHKQLSTENSFQPRHGG</sequence>
<evidence type="ECO:0000313" key="1">
    <source>
        <dbReference type="EMBL" id="EGV92528.1"/>
    </source>
</evidence>
<organism evidence="1 2">
    <name type="scientific">Cricetulus griseus</name>
    <name type="common">Chinese hamster</name>
    <name type="synonym">Cricetulus barabensis griseus</name>
    <dbReference type="NCBI Taxonomy" id="10029"/>
    <lineage>
        <taxon>Eukaryota</taxon>
        <taxon>Metazoa</taxon>
        <taxon>Chordata</taxon>
        <taxon>Craniata</taxon>
        <taxon>Vertebrata</taxon>
        <taxon>Euteleostomi</taxon>
        <taxon>Mammalia</taxon>
        <taxon>Eutheria</taxon>
        <taxon>Euarchontoglires</taxon>
        <taxon>Glires</taxon>
        <taxon>Rodentia</taxon>
        <taxon>Myomorpha</taxon>
        <taxon>Muroidea</taxon>
        <taxon>Cricetidae</taxon>
        <taxon>Cricetinae</taxon>
        <taxon>Cricetulus</taxon>
    </lineage>
</organism>
<dbReference type="AlphaFoldDB" id="G3GRC8"/>
<evidence type="ECO:0000313" key="2">
    <source>
        <dbReference type="Proteomes" id="UP000001075"/>
    </source>
</evidence>
<reference evidence="2" key="1">
    <citation type="journal article" date="2011" name="Nat. Biotechnol.">
        <title>The genomic sequence of the Chinese hamster ovary (CHO)-K1 cell line.</title>
        <authorList>
            <person name="Xu X."/>
            <person name="Nagarajan H."/>
            <person name="Lewis N.E."/>
            <person name="Pan S."/>
            <person name="Cai Z."/>
            <person name="Liu X."/>
            <person name="Chen W."/>
            <person name="Xie M."/>
            <person name="Wang W."/>
            <person name="Hammond S."/>
            <person name="Andersen M.R."/>
            <person name="Neff N."/>
            <person name="Passarelli B."/>
            <person name="Koh W."/>
            <person name="Fan H.C."/>
            <person name="Wang J."/>
            <person name="Gui Y."/>
            <person name="Lee K.H."/>
            <person name="Betenbaugh M.J."/>
            <person name="Quake S.R."/>
            <person name="Famili I."/>
            <person name="Palsson B.O."/>
            <person name="Wang J."/>
        </authorList>
    </citation>
    <scope>NUCLEOTIDE SEQUENCE [LARGE SCALE GENOMIC DNA]</scope>
    <source>
        <strain evidence="2">CHO K1 cell line</strain>
    </source>
</reference>
<accession>G3GRC8</accession>
<dbReference type="Proteomes" id="UP000001075">
    <property type="component" value="Unassembled WGS sequence"/>
</dbReference>
<name>G3GRC8_CRIGR</name>
<dbReference type="EMBL" id="JH000002">
    <property type="protein sequence ID" value="EGV92528.1"/>
    <property type="molecule type" value="Genomic_DNA"/>
</dbReference>
<protein>
    <submittedName>
        <fullName evidence="1">Uncharacterized protein</fullName>
    </submittedName>
</protein>
<dbReference type="InParanoid" id="G3GRC8"/>
<proteinExistence type="predicted"/>